<gene>
    <name evidence="1" type="ORF">MNBD_BACTEROID06-421</name>
</gene>
<accession>A0A3B0UXP7</accession>
<proteinExistence type="predicted"/>
<dbReference type="Pfam" id="PF17124">
    <property type="entry name" value="ThiJ_like"/>
    <property type="match status" value="1"/>
</dbReference>
<keyword evidence="1" id="KW-0645">Protease</keyword>
<reference evidence="1" key="1">
    <citation type="submission" date="2018-06" db="EMBL/GenBank/DDBJ databases">
        <authorList>
            <person name="Zhirakovskaya E."/>
        </authorList>
    </citation>
    <scope>NUCLEOTIDE SEQUENCE</scope>
</reference>
<dbReference type="Gene3D" id="3.40.50.880">
    <property type="match status" value="1"/>
</dbReference>
<dbReference type="InterPro" id="IPR032633">
    <property type="entry name" value="ThiJ-like"/>
</dbReference>
<sequence>MTKKRVLVPIPSNGCDPSEVGIPCKLMMEAGIDIVFATPNGQKATTDTIMLTGKGLGIWKPVLAARKDAVAAFLEVEKTTAFTNPISYDEIDNQEFDAIYLPGGHDKPVKEYLESGKLQVSISKFFGDKKPVGAICHGVVLVARSKNPATDKSVIHQYKTTSLLNRQELLGFNMTRLWMGDYYLTYPETTVEDEVTAALENKDDFIQGPTAILRDSPTKMRRGFFVKDRNYISARWPGDLYSFTAKFIKMIFDGELF</sequence>
<organism evidence="1">
    <name type="scientific">hydrothermal vent metagenome</name>
    <dbReference type="NCBI Taxonomy" id="652676"/>
    <lineage>
        <taxon>unclassified sequences</taxon>
        <taxon>metagenomes</taxon>
        <taxon>ecological metagenomes</taxon>
    </lineage>
</organism>
<dbReference type="SUPFAM" id="SSF52317">
    <property type="entry name" value="Class I glutamine amidotransferase-like"/>
    <property type="match status" value="1"/>
</dbReference>
<protein>
    <submittedName>
        <fullName evidence="1">Intracellular protease</fullName>
    </submittedName>
</protein>
<name>A0A3B0UXP7_9ZZZZ</name>
<dbReference type="EMBL" id="UOES01000558">
    <property type="protein sequence ID" value="VAW29369.1"/>
    <property type="molecule type" value="Genomic_DNA"/>
</dbReference>
<dbReference type="GO" id="GO:0008233">
    <property type="term" value="F:peptidase activity"/>
    <property type="evidence" value="ECO:0007669"/>
    <property type="project" value="UniProtKB-KW"/>
</dbReference>
<dbReference type="PANTHER" id="PTHR43068">
    <property type="entry name" value="SLR1854 PROTEIN"/>
    <property type="match status" value="1"/>
</dbReference>
<dbReference type="AlphaFoldDB" id="A0A3B0UXP7"/>
<dbReference type="GO" id="GO:0006508">
    <property type="term" value="P:proteolysis"/>
    <property type="evidence" value="ECO:0007669"/>
    <property type="project" value="UniProtKB-KW"/>
</dbReference>
<dbReference type="InterPro" id="IPR029062">
    <property type="entry name" value="Class_I_gatase-like"/>
</dbReference>
<evidence type="ECO:0000313" key="1">
    <source>
        <dbReference type="EMBL" id="VAW29369.1"/>
    </source>
</evidence>
<dbReference type="PANTHER" id="PTHR43068:SF1">
    <property type="entry name" value="SLR1854 PROTEIN"/>
    <property type="match status" value="1"/>
</dbReference>
<keyword evidence="1" id="KW-0378">Hydrolase</keyword>